<name>A0A225EAN1_9BACT</name>
<sequence length="84" mass="9844">MRLAAFRLGKTLRQVEQTDLPIESDTFYGPFLAELREFKRQILPTDTLYYFDADQSEWDKGFGSEGFALVRDGELFRTLTIRMN</sequence>
<gene>
    <name evidence="1" type="ORF">FRUB_01946</name>
</gene>
<dbReference type="Proteomes" id="UP000214646">
    <property type="component" value="Unassembled WGS sequence"/>
</dbReference>
<dbReference type="AlphaFoldDB" id="A0A225EAN1"/>
<protein>
    <submittedName>
        <fullName evidence="1">Uncharacterized protein</fullName>
    </submittedName>
</protein>
<organism evidence="1 2">
    <name type="scientific">Fimbriiglobus ruber</name>
    <dbReference type="NCBI Taxonomy" id="1908690"/>
    <lineage>
        <taxon>Bacteria</taxon>
        <taxon>Pseudomonadati</taxon>
        <taxon>Planctomycetota</taxon>
        <taxon>Planctomycetia</taxon>
        <taxon>Gemmatales</taxon>
        <taxon>Gemmataceae</taxon>
        <taxon>Fimbriiglobus</taxon>
    </lineage>
</organism>
<evidence type="ECO:0000313" key="2">
    <source>
        <dbReference type="Proteomes" id="UP000214646"/>
    </source>
</evidence>
<keyword evidence="2" id="KW-1185">Reference proteome</keyword>
<accession>A0A225EAN1</accession>
<reference evidence="2" key="1">
    <citation type="submission" date="2017-06" db="EMBL/GenBank/DDBJ databases">
        <title>Genome analysis of Fimbriiglobus ruber SP5, the first member of the order Planctomycetales with confirmed chitinolytic capability.</title>
        <authorList>
            <person name="Ravin N.V."/>
            <person name="Rakitin A.L."/>
            <person name="Ivanova A.A."/>
            <person name="Beletsky A.V."/>
            <person name="Kulichevskaya I.S."/>
            <person name="Mardanov A.V."/>
            <person name="Dedysh S.N."/>
        </authorList>
    </citation>
    <scope>NUCLEOTIDE SEQUENCE [LARGE SCALE GENOMIC DNA]</scope>
    <source>
        <strain evidence="2">SP5</strain>
    </source>
</reference>
<evidence type="ECO:0000313" key="1">
    <source>
        <dbReference type="EMBL" id="OWK45615.1"/>
    </source>
</evidence>
<comment type="caution">
    <text evidence="1">The sequence shown here is derived from an EMBL/GenBank/DDBJ whole genome shotgun (WGS) entry which is preliminary data.</text>
</comment>
<proteinExistence type="predicted"/>
<dbReference type="EMBL" id="NIDE01000002">
    <property type="protein sequence ID" value="OWK45615.1"/>
    <property type="molecule type" value="Genomic_DNA"/>
</dbReference>